<dbReference type="InterPro" id="IPR011856">
    <property type="entry name" value="tRNA_endonuc-like_dom_sf"/>
</dbReference>
<feature type="domain" description="YhcG PDDEXK nuclease" evidence="1">
    <location>
        <begin position="180"/>
        <end position="333"/>
    </location>
</feature>
<dbReference type="Proteomes" id="UP001237843">
    <property type="component" value="Unassembled WGS sequence"/>
</dbReference>
<dbReference type="Pfam" id="PF06250">
    <property type="entry name" value="YhcG_C"/>
    <property type="match status" value="1"/>
</dbReference>
<sequence>MQIITQEYKQFLFDIKSKIQSAQLKAHIKVNEEMLKLYWEIGSMIISKQKESSWGDKILENISKDLKEEFPALQGFSLRNIHYMKKWVLFYSNSQHSVDEIVQQLVAQIFQIPWGHNIHIISKAKNIDEALFYISKTIENNYSRAQLVEQMSKELYLRSGKAVTNFESKLPKPQSALANEITKDPYNFDFLTLRESYDEKELEEALMQNMTKFLLELGSGFAFVGQQYKITVDSNDFKIDLLFYHVKLHCFVVVELKTTDFKPEYTGKLNFYITAVDEQIKTKFDNPTIGILICKSKSDTIVEYALRNVNTPIGISEYQLTEILPKEYQSSLPTIEQIEAELKGLENE</sequence>
<dbReference type="RefSeq" id="WP_260877933.1">
    <property type="nucleotide sequence ID" value="NZ_JAODEW010000026.1"/>
</dbReference>
<dbReference type="Gene3D" id="3.40.1350.10">
    <property type="match status" value="1"/>
</dbReference>
<accession>A0AAW6VQJ3</accession>
<evidence type="ECO:0000259" key="2">
    <source>
        <dbReference type="Pfam" id="PF17761"/>
    </source>
</evidence>
<dbReference type="InterPro" id="IPR041527">
    <property type="entry name" value="YhcG_N"/>
</dbReference>
<reference evidence="3" key="1">
    <citation type="journal article" date="2023" name="Antibiotics">
        <title>Genomic Characterization of Antibiotic-Resistant Campylobacterales Isolated from Chilean Poultry Meat.</title>
        <authorList>
            <person name="Concha-Toloza M."/>
            <person name="Lopez-Cantillo M."/>
            <person name="Molina-Mora J.A."/>
            <person name="Collado L."/>
        </authorList>
    </citation>
    <scope>NUCLEOTIDE SEQUENCE</scope>
    <source>
        <strain evidence="3">FR1p273A</strain>
    </source>
</reference>
<protein>
    <submittedName>
        <fullName evidence="3">PDDEXK nuclease domain-containing protein</fullName>
    </submittedName>
</protein>
<dbReference type="InterPro" id="IPR053148">
    <property type="entry name" value="PD-DEXK-like_domain"/>
</dbReference>
<evidence type="ECO:0000313" key="4">
    <source>
        <dbReference type="Proteomes" id="UP001237843"/>
    </source>
</evidence>
<dbReference type="AlphaFoldDB" id="A0AAW6VQJ3"/>
<organism evidence="3 4">
    <name type="scientific">Aliarcobacter butzleri</name>
    <dbReference type="NCBI Taxonomy" id="28197"/>
    <lineage>
        <taxon>Bacteria</taxon>
        <taxon>Pseudomonadati</taxon>
        <taxon>Campylobacterota</taxon>
        <taxon>Epsilonproteobacteria</taxon>
        <taxon>Campylobacterales</taxon>
        <taxon>Arcobacteraceae</taxon>
        <taxon>Aliarcobacter</taxon>
    </lineage>
</organism>
<gene>
    <name evidence="3" type="ORF">PT520_11230</name>
</gene>
<dbReference type="Pfam" id="PF17761">
    <property type="entry name" value="DUF1016_N"/>
    <property type="match status" value="1"/>
</dbReference>
<dbReference type="EMBL" id="JAQTJH010000017">
    <property type="protein sequence ID" value="MDK2063090.1"/>
    <property type="molecule type" value="Genomic_DNA"/>
</dbReference>
<proteinExistence type="predicted"/>
<evidence type="ECO:0000259" key="1">
    <source>
        <dbReference type="Pfam" id="PF06250"/>
    </source>
</evidence>
<reference evidence="3" key="2">
    <citation type="submission" date="2023-02" db="EMBL/GenBank/DDBJ databases">
        <authorList>
            <person name="Concha-Toloza M."/>
            <person name="Lopez-Cantillo M."/>
            <person name="Molina-Mora J."/>
            <person name="Collado L."/>
        </authorList>
    </citation>
    <scope>NUCLEOTIDE SEQUENCE</scope>
    <source>
        <strain evidence="3">FR1p273A</strain>
    </source>
</reference>
<comment type="caution">
    <text evidence="3">The sequence shown here is derived from an EMBL/GenBank/DDBJ whole genome shotgun (WGS) entry which is preliminary data.</text>
</comment>
<dbReference type="GO" id="GO:0003676">
    <property type="term" value="F:nucleic acid binding"/>
    <property type="evidence" value="ECO:0007669"/>
    <property type="project" value="InterPro"/>
</dbReference>
<dbReference type="PANTHER" id="PTHR30547">
    <property type="entry name" value="UNCHARACTERIZED PROTEIN YHCG-RELATED"/>
    <property type="match status" value="1"/>
</dbReference>
<dbReference type="PANTHER" id="PTHR30547:SF0">
    <property type="entry name" value="BLR8175 PROTEIN"/>
    <property type="match status" value="1"/>
</dbReference>
<feature type="domain" description="YhcG N-terminal" evidence="2">
    <location>
        <begin position="14"/>
        <end position="158"/>
    </location>
</feature>
<name>A0AAW6VQJ3_9BACT</name>
<dbReference type="InterPro" id="IPR009362">
    <property type="entry name" value="YhcG_C"/>
</dbReference>
<evidence type="ECO:0000313" key="3">
    <source>
        <dbReference type="EMBL" id="MDK2063090.1"/>
    </source>
</evidence>